<organism evidence="1 2">
    <name type="scientific">Mycolicibacterium agri</name>
    <name type="common">Mycobacterium agri</name>
    <dbReference type="NCBI Taxonomy" id="36811"/>
    <lineage>
        <taxon>Bacteria</taxon>
        <taxon>Bacillati</taxon>
        <taxon>Actinomycetota</taxon>
        <taxon>Actinomycetes</taxon>
        <taxon>Mycobacteriales</taxon>
        <taxon>Mycobacteriaceae</taxon>
        <taxon>Mycolicibacterium</taxon>
    </lineage>
</organism>
<sequence>MSCDRKPLTEAVLGVVATRLHRRSVTELFHAVAAAQPSRNKRRKASDEQLQAFVDDLHAHVPELAADRIDAAISATDRPSPAHLDTLRVLLDMKPRQIAEHPGPAVTLPVSDPAGITAWSTVLELSTHRPGGWTLVGGQMVHLLAWEHGEESPRVTTDADVVLDIRAYPKALLEVTERLLRTGYVEDGVSPEGLGHRYRNREVSAASIDVLLPEGLEDPAKYPTATGARTISVPGSVQALERSLKRSVVIGGTNGSVIRPDVHAAMVLKAAAHRAERGRTGAERHLRDLAVLVSLYARNYPESELRERLTKKDRERISDGLGALLPDNPIWRTVTDGREARDLVARAIKAQ</sequence>
<protein>
    <submittedName>
        <fullName evidence="1">Uncharacterized protein</fullName>
    </submittedName>
</protein>
<name>A0A7I9VU13_MYCAG</name>
<gene>
    <name evidence="1" type="ORF">MAGR_03440</name>
</gene>
<evidence type="ECO:0000313" key="2">
    <source>
        <dbReference type="Proteomes" id="UP000465302"/>
    </source>
</evidence>
<dbReference type="EMBL" id="BLKS01000001">
    <property type="protein sequence ID" value="GFG48903.1"/>
    <property type="molecule type" value="Genomic_DNA"/>
</dbReference>
<dbReference type="RefSeq" id="WP_133119203.1">
    <property type="nucleotide sequence ID" value="NZ_BLKS01000001.1"/>
</dbReference>
<comment type="caution">
    <text evidence="1">The sequence shown here is derived from an EMBL/GenBank/DDBJ whole genome shotgun (WGS) entry which is preliminary data.</text>
</comment>
<reference evidence="1 2" key="1">
    <citation type="journal article" date="2019" name="Emerg. Microbes Infect.">
        <title>Comprehensive subspecies identification of 175 nontuberculous mycobacteria species based on 7547 genomic profiles.</title>
        <authorList>
            <person name="Matsumoto Y."/>
            <person name="Kinjo T."/>
            <person name="Motooka D."/>
            <person name="Nabeya D."/>
            <person name="Jung N."/>
            <person name="Uechi K."/>
            <person name="Horii T."/>
            <person name="Iida T."/>
            <person name="Fujita J."/>
            <person name="Nakamura S."/>
        </authorList>
    </citation>
    <scope>NUCLEOTIDE SEQUENCE [LARGE SCALE GENOMIC DNA]</scope>
    <source>
        <strain evidence="1 2">JCM 6377</strain>
    </source>
</reference>
<proteinExistence type="predicted"/>
<evidence type="ECO:0000313" key="1">
    <source>
        <dbReference type="EMBL" id="GFG48903.1"/>
    </source>
</evidence>
<accession>A0A7I9VU13</accession>
<dbReference type="Proteomes" id="UP000465302">
    <property type="component" value="Unassembled WGS sequence"/>
</dbReference>
<dbReference type="OrthoDB" id="5175769at2"/>
<dbReference type="AlphaFoldDB" id="A0A7I9VU13"/>